<comment type="caution">
    <text evidence="2">Lacks conserved residue(s) required for the propagation of feature annotation.</text>
</comment>
<evidence type="ECO:0000313" key="5">
    <source>
        <dbReference type="Proteomes" id="UP000184389"/>
    </source>
</evidence>
<dbReference type="Gene3D" id="2.40.50.140">
    <property type="entry name" value="Nucleic acid-binding proteins"/>
    <property type="match status" value="1"/>
</dbReference>
<dbReference type="EMBL" id="FQXR01000004">
    <property type="protein sequence ID" value="SHH79999.1"/>
    <property type="molecule type" value="Genomic_DNA"/>
</dbReference>
<evidence type="ECO:0000256" key="3">
    <source>
        <dbReference type="PIRNR" id="PIRNR002070"/>
    </source>
</evidence>
<dbReference type="GO" id="GO:0006260">
    <property type="term" value="P:DNA replication"/>
    <property type="evidence" value="ECO:0007669"/>
    <property type="project" value="UniProtKB-UniRule"/>
</dbReference>
<dbReference type="GO" id="GO:0006281">
    <property type="term" value="P:DNA repair"/>
    <property type="evidence" value="ECO:0007669"/>
    <property type="project" value="UniProtKB-UniRule"/>
</dbReference>
<gene>
    <name evidence="4" type="ORF">SAMN02745180_01106</name>
</gene>
<feature type="short sequence motif" description="Important for interaction with partner proteins" evidence="2">
    <location>
        <begin position="138"/>
        <end position="143"/>
    </location>
</feature>
<sequence length="143" mass="16137">MNNVILIGRLTRDPELRFLPVNGTPVSTFSIAVDKQLPKEKKQEMEAKGQPTADFINIVVWGKQAENCANYLAKGRLVAIQGRLQSRSYEAKDGTRRYVTEVVAERVQFLEWGDNKNSDFNADNSDFSGIEGFHNVDDDDIPF</sequence>
<evidence type="ECO:0000256" key="1">
    <source>
        <dbReference type="ARBA" id="ARBA00023125"/>
    </source>
</evidence>
<comment type="function">
    <text evidence="2">Plays an important role in DNA replication, recombination and repair. Binds to ssDNA and to an array of partner proteins to recruit them to their sites of action during DNA metabolism.</text>
</comment>
<dbReference type="NCBIfam" id="TIGR00621">
    <property type="entry name" value="ssb"/>
    <property type="match status" value="1"/>
</dbReference>
<dbReference type="STRING" id="1123281.SAMN02745180_01106"/>
<dbReference type="SUPFAM" id="SSF50249">
    <property type="entry name" value="Nucleic acid-binding proteins"/>
    <property type="match status" value="1"/>
</dbReference>
<dbReference type="PIRSF" id="PIRSF002070">
    <property type="entry name" value="SSB"/>
    <property type="match status" value="1"/>
</dbReference>
<dbReference type="GO" id="GO:0006310">
    <property type="term" value="P:DNA recombination"/>
    <property type="evidence" value="ECO:0007669"/>
    <property type="project" value="UniProtKB-UniRule"/>
</dbReference>
<organism evidence="4 5">
    <name type="scientific">Sporanaerobacter acetigenes DSM 13106</name>
    <dbReference type="NCBI Taxonomy" id="1123281"/>
    <lineage>
        <taxon>Bacteria</taxon>
        <taxon>Bacillati</taxon>
        <taxon>Bacillota</taxon>
        <taxon>Tissierellia</taxon>
        <taxon>Tissierellales</taxon>
        <taxon>Sporanaerobacteraceae</taxon>
        <taxon>Sporanaerobacter</taxon>
    </lineage>
</organism>
<keyword evidence="1 2" id="KW-0238">DNA-binding</keyword>
<protein>
    <recommendedName>
        <fullName evidence="2 3">Single-stranded DNA-binding protein</fullName>
        <shortName evidence="2">SSB</shortName>
    </recommendedName>
</protein>
<evidence type="ECO:0000256" key="2">
    <source>
        <dbReference type="HAMAP-Rule" id="MF_00984"/>
    </source>
</evidence>
<dbReference type="PANTHER" id="PTHR10302">
    <property type="entry name" value="SINGLE-STRANDED DNA-BINDING PROTEIN"/>
    <property type="match status" value="1"/>
</dbReference>
<dbReference type="PANTHER" id="PTHR10302:SF27">
    <property type="entry name" value="SINGLE-STRANDED DNA-BINDING PROTEIN"/>
    <property type="match status" value="1"/>
</dbReference>
<dbReference type="CDD" id="cd04496">
    <property type="entry name" value="SSB_OBF"/>
    <property type="match status" value="1"/>
</dbReference>
<dbReference type="HAMAP" id="MF_00984">
    <property type="entry name" value="SSB"/>
    <property type="match status" value="1"/>
</dbReference>
<evidence type="ECO:0000313" key="4">
    <source>
        <dbReference type="EMBL" id="SHH79999.1"/>
    </source>
</evidence>
<name>A0A1M5VXG4_9FIRM</name>
<keyword evidence="2" id="KW-0233">DNA recombination</keyword>
<keyword evidence="2" id="KW-0234">DNA repair</keyword>
<dbReference type="GO" id="GO:0009295">
    <property type="term" value="C:nucleoid"/>
    <property type="evidence" value="ECO:0007669"/>
    <property type="project" value="TreeGrafter"/>
</dbReference>
<dbReference type="InterPro" id="IPR011344">
    <property type="entry name" value="ssDNA-bd"/>
</dbReference>
<comment type="subunit">
    <text evidence="2">Homotetramer.</text>
</comment>
<keyword evidence="5" id="KW-1185">Reference proteome</keyword>
<dbReference type="InterPro" id="IPR012340">
    <property type="entry name" value="NA-bd_OB-fold"/>
</dbReference>
<dbReference type="GO" id="GO:0003697">
    <property type="term" value="F:single-stranded DNA binding"/>
    <property type="evidence" value="ECO:0007669"/>
    <property type="project" value="UniProtKB-UniRule"/>
</dbReference>
<dbReference type="OrthoDB" id="9809878at2"/>
<dbReference type="Proteomes" id="UP000184389">
    <property type="component" value="Unassembled WGS sequence"/>
</dbReference>
<dbReference type="InterPro" id="IPR000424">
    <property type="entry name" value="Primosome_PriB/ssb"/>
</dbReference>
<dbReference type="AlphaFoldDB" id="A0A1M5VXG4"/>
<proteinExistence type="inferred from homology"/>
<dbReference type="PROSITE" id="PS50935">
    <property type="entry name" value="SSB"/>
    <property type="match status" value="1"/>
</dbReference>
<reference evidence="4 5" key="1">
    <citation type="submission" date="2016-11" db="EMBL/GenBank/DDBJ databases">
        <authorList>
            <person name="Jaros S."/>
            <person name="Januszkiewicz K."/>
            <person name="Wedrychowicz H."/>
        </authorList>
    </citation>
    <scope>NUCLEOTIDE SEQUENCE [LARGE SCALE GENOMIC DNA]</scope>
    <source>
        <strain evidence="4 5">DSM 13106</strain>
    </source>
</reference>
<keyword evidence="2" id="KW-0235">DNA replication</keyword>
<keyword evidence="2" id="KW-0227">DNA damage</keyword>
<dbReference type="Pfam" id="PF00436">
    <property type="entry name" value="SSB"/>
    <property type="match status" value="1"/>
</dbReference>
<dbReference type="RefSeq" id="WP_072743778.1">
    <property type="nucleotide sequence ID" value="NZ_FQXR01000004.1"/>
</dbReference>
<accession>A0A1M5VXG4</accession>